<dbReference type="Pfam" id="PF00849">
    <property type="entry name" value="PseudoU_synth_2"/>
    <property type="match status" value="1"/>
</dbReference>
<accession>A0ABN1EYA9</accession>
<dbReference type="PROSITE" id="PS50889">
    <property type="entry name" value="S4"/>
    <property type="match status" value="1"/>
</dbReference>
<gene>
    <name evidence="7" type="ORF">GCM10009416_15200</name>
</gene>
<dbReference type="EMBL" id="BAAAFZ010000015">
    <property type="protein sequence ID" value="GAA0577606.1"/>
    <property type="molecule type" value="Genomic_DNA"/>
</dbReference>
<name>A0ABN1EYA9_9PROT</name>
<evidence type="ECO:0000256" key="3">
    <source>
        <dbReference type="PROSITE-ProRule" id="PRU00182"/>
    </source>
</evidence>
<evidence type="ECO:0000256" key="4">
    <source>
        <dbReference type="RuleBase" id="RU362028"/>
    </source>
</evidence>
<sequence length="347" mass="38420">MAAPRRRGYISPGMAIEHRTVAQDEAETRLDRWFRRHFPRLTQGALQKMLRTGQVRVNGKRADAGMRLEPGQEVRIPPLPEAPPSDEGERRRPSPEDENAARDLAARIIHRDDAVLVLDKPHGLPVQGGPGISRSVDSMLDAFRFDAEERPRLVHRLDRDTSGVLVLARSAAVASRLASAFRGREVEKTYWALVMGRPEAPEGRIDLALAKLGGPRGHERVRAVDDLEEGTRAITDFRVLDTVKARVAWLELRPLTGRTHQLRVHCAEGLGCPILGDGKYGGASAHMERVSGKLHLHARALRLPHPNGGGLEVAAPPPPHMRDSFAFFGFEAPRTPKPRHLSPGPRR</sequence>
<dbReference type="SMART" id="SM00363">
    <property type="entry name" value="S4"/>
    <property type="match status" value="1"/>
</dbReference>
<dbReference type="SUPFAM" id="SSF55120">
    <property type="entry name" value="Pseudouridine synthase"/>
    <property type="match status" value="1"/>
</dbReference>
<evidence type="ECO:0000256" key="1">
    <source>
        <dbReference type="ARBA" id="ARBA00010876"/>
    </source>
</evidence>
<keyword evidence="2 4" id="KW-0413">Isomerase</keyword>
<dbReference type="InterPro" id="IPR020103">
    <property type="entry name" value="PsdUridine_synth_cat_dom_sf"/>
</dbReference>
<keyword evidence="3" id="KW-0694">RNA-binding</keyword>
<dbReference type="PANTHER" id="PTHR21600:SF87">
    <property type="entry name" value="RNA PSEUDOURIDYLATE SYNTHASE DOMAIN-CONTAINING PROTEIN 1"/>
    <property type="match status" value="1"/>
</dbReference>
<dbReference type="NCBIfam" id="TIGR00005">
    <property type="entry name" value="rluA_subfam"/>
    <property type="match status" value="1"/>
</dbReference>
<feature type="domain" description="RNA-binding S4" evidence="6">
    <location>
        <begin position="28"/>
        <end position="89"/>
    </location>
</feature>
<dbReference type="Pfam" id="PF01479">
    <property type="entry name" value="S4"/>
    <property type="match status" value="1"/>
</dbReference>
<evidence type="ECO:0000256" key="2">
    <source>
        <dbReference type="ARBA" id="ARBA00023235"/>
    </source>
</evidence>
<dbReference type="CDD" id="cd00165">
    <property type="entry name" value="S4"/>
    <property type="match status" value="1"/>
</dbReference>
<reference evidence="7 8" key="1">
    <citation type="journal article" date="2019" name="Int. J. Syst. Evol. Microbiol.">
        <title>The Global Catalogue of Microorganisms (GCM) 10K type strain sequencing project: providing services to taxonomists for standard genome sequencing and annotation.</title>
        <authorList>
            <consortium name="The Broad Institute Genomics Platform"/>
            <consortium name="The Broad Institute Genome Sequencing Center for Infectious Disease"/>
            <person name="Wu L."/>
            <person name="Ma J."/>
        </authorList>
    </citation>
    <scope>NUCLEOTIDE SEQUENCE [LARGE SCALE GENOMIC DNA]</scope>
    <source>
        <strain evidence="7 8">JCM 9933</strain>
    </source>
</reference>
<comment type="similarity">
    <text evidence="1 4">Belongs to the pseudouridine synthase RluA family.</text>
</comment>
<protein>
    <recommendedName>
        <fullName evidence="4">Pseudouridine synthase</fullName>
        <ecNumber evidence="4">5.4.99.-</ecNumber>
    </recommendedName>
</protein>
<evidence type="ECO:0000256" key="5">
    <source>
        <dbReference type="SAM" id="MobiDB-lite"/>
    </source>
</evidence>
<evidence type="ECO:0000313" key="8">
    <source>
        <dbReference type="Proteomes" id="UP001501588"/>
    </source>
</evidence>
<dbReference type="InterPro" id="IPR006224">
    <property type="entry name" value="PsdUridine_synth_RluA-like_CS"/>
</dbReference>
<dbReference type="Gene3D" id="3.10.290.10">
    <property type="entry name" value="RNA-binding S4 domain"/>
    <property type="match status" value="1"/>
</dbReference>
<dbReference type="EC" id="5.4.99.-" evidence="4"/>
<dbReference type="InterPro" id="IPR006145">
    <property type="entry name" value="PsdUridine_synth_RsuA/RluA"/>
</dbReference>
<dbReference type="InterPro" id="IPR050188">
    <property type="entry name" value="RluA_PseudoU_synthase"/>
</dbReference>
<proteinExistence type="inferred from homology"/>
<comment type="caution">
    <text evidence="7">The sequence shown here is derived from an EMBL/GenBank/DDBJ whole genome shotgun (WGS) entry which is preliminary data.</text>
</comment>
<dbReference type="PANTHER" id="PTHR21600">
    <property type="entry name" value="MITOCHONDRIAL RNA PSEUDOURIDINE SYNTHASE"/>
    <property type="match status" value="1"/>
</dbReference>
<evidence type="ECO:0000259" key="6">
    <source>
        <dbReference type="SMART" id="SM00363"/>
    </source>
</evidence>
<comment type="function">
    <text evidence="4">Responsible for synthesis of pseudouridine from uracil.</text>
</comment>
<keyword evidence="8" id="KW-1185">Reference proteome</keyword>
<dbReference type="InterPro" id="IPR006225">
    <property type="entry name" value="PsdUridine_synth_RluC/D"/>
</dbReference>
<dbReference type="InterPro" id="IPR002942">
    <property type="entry name" value="S4_RNA-bd"/>
</dbReference>
<dbReference type="InterPro" id="IPR036986">
    <property type="entry name" value="S4_RNA-bd_sf"/>
</dbReference>
<organism evidence="7 8">
    <name type="scientific">Craurococcus roseus</name>
    <dbReference type="NCBI Taxonomy" id="77585"/>
    <lineage>
        <taxon>Bacteria</taxon>
        <taxon>Pseudomonadati</taxon>
        <taxon>Pseudomonadota</taxon>
        <taxon>Alphaproteobacteria</taxon>
        <taxon>Acetobacterales</taxon>
        <taxon>Acetobacteraceae</taxon>
        <taxon>Craurococcus</taxon>
    </lineage>
</organism>
<dbReference type="SUPFAM" id="SSF55174">
    <property type="entry name" value="Alpha-L RNA-binding motif"/>
    <property type="match status" value="1"/>
</dbReference>
<feature type="compositionally biased region" description="Basic and acidic residues" evidence="5">
    <location>
        <begin position="60"/>
        <end position="72"/>
    </location>
</feature>
<dbReference type="PROSITE" id="PS01129">
    <property type="entry name" value="PSI_RLU"/>
    <property type="match status" value="1"/>
</dbReference>
<evidence type="ECO:0000313" key="7">
    <source>
        <dbReference type="EMBL" id="GAA0577606.1"/>
    </source>
</evidence>
<dbReference type="CDD" id="cd02869">
    <property type="entry name" value="PseudoU_synth_RluA_like"/>
    <property type="match status" value="1"/>
</dbReference>
<dbReference type="Gene3D" id="3.30.2350.10">
    <property type="entry name" value="Pseudouridine synthase"/>
    <property type="match status" value="1"/>
</dbReference>
<feature type="compositionally biased region" description="Basic and acidic residues" evidence="5">
    <location>
        <begin position="87"/>
        <end position="99"/>
    </location>
</feature>
<dbReference type="Proteomes" id="UP001501588">
    <property type="component" value="Unassembled WGS sequence"/>
</dbReference>
<feature type="region of interest" description="Disordered" evidence="5">
    <location>
        <begin position="59"/>
        <end position="99"/>
    </location>
</feature>
<comment type="catalytic activity">
    <reaction evidence="4">
        <text>a uridine in RNA = a pseudouridine in RNA</text>
        <dbReference type="Rhea" id="RHEA:48348"/>
        <dbReference type="Rhea" id="RHEA-COMP:12068"/>
        <dbReference type="Rhea" id="RHEA-COMP:12069"/>
        <dbReference type="ChEBI" id="CHEBI:65314"/>
        <dbReference type="ChEBI" id="CHEBI:65315"/>
    </reaction>
</comment>